<gene>
    <name evidence="2" type="ORF">FFLO_01880</name>
</gene>
<sequence>MRRKALPSLISREIHEIFQESDTVWASEQWFPARRRGRKMHLARAIFSGFKDRNSSIKGVAVINKEVQAATWRGYNAWGGAAKIVTHVVWAIILADCVIKQQNVWMDRAEKLLADGEPTRADLMELVRAIFDYLASVRKLKETSPTPTGIHCEILKVIETSSYQLKKYIEGMALERSTSQLLGDTDIDALNSILLKTIEDLGLILSDSSEIDVAAQARAWDADSTATSVQESTETLSLEQASIVSHLTGACDSQGDWSSRDNATSIAASLLKHLATVVQETPSVSGKVPDSGHSHSLSAPSRFEGFVPDVEVLKAQLRGSIISAVFSEMPQDQTLLDYIALTHRLFAGLKDKHPNSSIVMITTITMKECGLNLWREAAEAATNAAWRVILERGLIPSIGDRRTIFLRGTPFDEARLQVQKERDDMLLLRKVSPVYTLLVDEISTIAKSGYDAIESALKEVSQTTDQSSGRLPQWQLNHKLNVTIAQLCCLTEGMQDIEPDQSAEISEMHFGPSDHMSSASCDSDGATTSSGSSVAGDSVFSYQSLNTSRSSLHPDFQC</sequence>
<evidence type="ECO:0000256" key="1">
    <source>
        <dbReference type="SAM" id="MobiDB-lite"/>
    </source>
</evidence>
<dbReference type="AlphaFoldDB" id="A0A8K0JQN9"/>
<evidence type="ECO:0000313" key="3">
    <source>
        <dbReference type="Proteomes" id="UP000812966"/>
    </source>
</evidence>
<comment type="caution">
    <text evidence="2">The sequence shown here is derived from an EMBL/GenBank/DDBJ whole genome shotgun (WGS) entry which is preliminary data.</text>
</comment>
<dbReference type="EMBL" id="JABELV010000027">
    <property type="protein sequence ID" value="KAG7562720.1"/>
    <property type="molecule type" value="Genomic_DNA"/>
</dbReference>
<proteinExistence type="predicted"/>
<keyword evidence="3" id="KW-1185">Reference proteome</keyword>
<dbReference type="Proteomes" id="UP000812966">
    <property type="component" value="Unassembled WGS sequence"/>
</dbReference>
<name>A0A8K0JQN9_9TREE</name>
<feature type="compositionally biased region" description="Low complexity" evidence="1">
    <location>
        <begin position="517"/>
        <end position="532"/>
    </location>
</feature>
<evidence type="ECO:0000313" key="2">
    <source>
        <dbReference type="EMBL" id="KAG7562720.1"/>
    </source>
</evidence>
<feature type="region of interest" description="Disordered" evidence="1">
    <location>
        <begin position="508"/>
        <end position="532"/>
    </location>
</feature>
<organism evidence="2 3">
    <name type="scientific">Filobasidium floriforme</name>
    <dbReference type="NCBI Taxonomy" id="5210"/>
    <lineage>
        <taxon>Eukaryota</taxon>
        <taxon>Fungi</taxon>
        <taxon>Dikarya</taxon>
        <taxon>Basidiomycota</taxon>
        <taxon>Agaricomycotina</taxon>
        <taxon>Tremellomycetes</taxon>
        <taxon>Filobasidiales</taxon>
        <taxon>Filobasidiaceae</taxon>
        <taxon>Filobasidium</taxon>
    </lineage>
</organism>
<protein>
    <submittedName>
        <fullName evidence="2">Uncharacterized protein</fullName>
    </submittedName>
</protein>
<reference evidence="2" key="1">
    <citation type="submission" date="2020-04" db="EMBL/GenBank/DDBJ databases">
        <title>Analysis of mating type loci in Filobasidium floriforme.</title>
        <authorList>
            <person name="Nowrousian M."/>
        </authorList>
    </citation>
    <scope>NUCLEOTIDE SEQUENCE</scope>
    <source>
        <strain evidence="2">CBS 6242</strain>
    </source>
</reference>
<accession>A0A8K0JQN9</accession>